<dbReference type="InterPro" id="IPR055089">
    <property type="entry name" value="COP9_N"/>
</dbReference>
<name>A0A9P4XUM6_CRYP1</name>
<reference evidence="4" key="1">
    <citation type="journal article" date="2020" name="Phytopathology">
        <title>Genome sequence of the chestnut blight fungus Cryphonectria parasitica EP155: A fundamental resource for an archetypical invasive plant pathogen.</title>
        <authorList>
            <person name="Crouch J.A."/>
            <person name="Dawe A."/>
            <person name="Aerts A."/>
            <person name="Barry K."/>
            <person name="Churchill A.C.L."/>
            <person name="Grimwood J."/>
            <person name="Hillman B."/>
            <person name="Milgroom M.G."/>
            <person name="Pangilinan J."/>
            <person name="Smith M."/>
            <person name="Salamov A."/>
            <person name="Schmutz J."/>
            <person name="Yadav J."/>
            <person name="Grigoriev I.V."/>
            <person name="Nuss D."/>
        </authorList>
    </citation>
    <scope>NUCLEOTIDE SEQUENCE</scope>
    <source>
        <strain evidence="4">EP155</strain>
    </source>
</reference>
<evidence type="ECO:0000313" key="5">
    <source>
        <dbReference type="Proteomes" id="UP000803844"/>
    </source>
</evidence>
<keyword evidence="5" id="KW-1185">Reference proteome</keyword>
<dbReference type="InterPro" id="IPR050756">
    <property type="entry name" value="CSN3"/>
</dbReference>
<dbReference type="OrthoDB" id="29061at2759"/>
<dbReference type="AlphaFoldDB" id="A0A9P4XUM6"/>
<dbReference type="PANTHER" id="PTHR10758:SF1">
    <property type="entry name" value="COP9 SIGNALOSOME COMPLEX SUBUNIT 3"/>
    <property type="match status" value="1"/>
</dbReference>
<proteinExistence type="predicted"/>
<evidence type="ECO:0000313" key="4">
    <source>
        <dbReference type="EMBL" id="KAF3761126.1"/>
    </source>
</evidence>
<evidence type="ECO:0000256" key="1">
    <source>
        <dbReference type="ARBA" id="ARBA00022490"/>
    </source>
</evidence>
<gene>
    <name evidence="4" type="primary">CSN-3</name>
    <name evidence="4" type="ORF">M406DRAFT_64165</name>
</gene>
<feature type="region of interest" description="Disordered" evidence="2">
    <location>
        <begin position="459"/>
        <end position="492"/>
    </location>
</feature>
<dbReference type="Proteomes" id="UP000803844">
    <property type="component" value="Unassembled WGS sequence"/>
</dbReference>
<comment type="caution">
    <text evidence="4">The sequence shown here is derived from an EMBL/GenBank/DDBJ whole genome shotgun (WGS) entry which is preliminary data.</text>
</comment>
<dbReference type="GO" id="GO:0006511">
    <property type="term" value="P:ubiquitin-dependent protein catabolic process"/>
    <property type="evidence" value="ECO:0007669"/>
    <property type="project" value="TreeGrafter"/>
</dbReference>
<sequence length="492" mass="55189">MGDAASILLGFPPETSSPDEEFYDQAISLHIKKVDELLSSRKAAVQGDEAIRLLKLLNPAAHSISYLAILDSLSDYDGFPVEQRAQALIDFFLAFDPRQIRYIGSMFSEWLTRVSSESFPLPHDLKVSLLARAILKLDPANSMLTSHHLTLVNLAFDTDNPESAFYVTDRPVVYFPGMARDQNTSRPNRPLCDMTLPPTEYITEETGLTLKLDVERVLEYEFVSGLLYCSRGYWASAREAFERVITHPTRDGGVSKIMTDAYDKWLLTSLLANGAVPETPTHAGANAQKAYETLSQPYLAVVSCFEEMTAVELKEEIEKHAQIWRRDRNTGLMQEVLAAHQKWQIMDLRDVYSKISLSDIHEETCSAETGEALPDVEDVEALIQSMIQCGMLKGVIEKPDGKPPYLRFLPVSEDLSEAEYQRELASAVQRMKELKDIYTTTNARLSTDPNWIKHLIREQKREKEGANQGPTAGFEAQVEDEDLMSGVVSGSV</sequence>
<evidence type="ECO:0000259" key="3">
    <source>
        <dbReference type="Pfam" id="PF22788"/>
    </source>
</evidence>
<dbReference type="GO" id="GO:0008180">
    <property type="term" value="C:COP9 signalosome"/>
    <property type="evidence" value="ECO:0007669"/>
    <property type="project" value="TreeGrafter"/>
</dbReference>
<dbReference type="GeneID" id="63841998"/>
<dbReference type="Pfam" id="PF22788">
    <property type="entry name" value="COP9_hel_rpt"/>
    <property type="match status" value="1"/>
</dbReference>
<dbReference type="RefSeq" id="XP_040772105.1">
    <property type="nucleotide sequence ID" value="XM_040924869.1"/>
</dbReference>
<feature type="domain" description="COP9 signalosome complex subunit 3 N-terminal helical repeats" evidence="3">
    <location>
        <begin position="30"/>
        <end position="282"/>
    </location>
</feature>
<dbReference type="PANTHER" id="PTHR10758">
    <property type="entry name" value="26S PROTEASOME NON-ATPASE REGULATORY SUBUNIT 3/COP9 SIGNALOSOME COMPLEX SUBUNIT 3"/>
    <property type="match status" value="1"/>
</dbReference>
<organism evidence="4 5">
    <name type="scientific">Cryphonectria parasitica (strain ATCC 38755 / EP155)</name>
    <dbReference type="NCBI Taxonomy" id="660469"/>
    <lineage>
        <taxon>Eukaryota</taxon>
        <taxon>Fungi</taxon>
        <taxon>Dikarya</taxon>
        <taxon>Ascomycota</taxon>
        <taxon>Pezizomycotina</taxon>
        <taxon>Sordariomycetes</taxon>
        <taxon>Sordariomycetidae</taxon>
        <taxon>Diaporthales</taxon>
        <taxon>Cryphonectriaceae</taxon>
        <taxon>Cryphonectria-Endothia species complex</taxon>
        <taxon>Cryphonectria</taxon>
    </lineage>
</organism>
<evidence type="ECO:0000256" key="2">
    <source>
        <dbReference type="SAM" id="MobiDB-lite"/>
    </source>
</evidence>
<protein>
    <submittedName>
        <fullName evidence="4">Regulation of circadian rhythm and developmental growth</fullName>
    </submittedName>
</protein>
<keyword evidence="1" id="KW-0963">Cytoplasm</keyword>
<accession>A0A9P4XUM6</accession>
<dbReference type="EMBL" id="MU032352">
    <property type="protein sequence ID" value="KAF3761126.1"/>
    <property type="molecule type" value="Genomic_DNA"/>
</dbReference>